<evidence type="ECO:0000256" key="6">
    <source>
        <dbReference type="ARBA" id="ARBA00022801"/>
    </source>
</evidence>
<reference evidence="12 15" key="2">
    <citation type="submission" date="2018-10" db="EMBL/GenBank/DDBJ databases">
        <title>Characterization and genome analysis of a novel bacterium Sphingobium yanoikuyae SJTF8 capable of degrading PAHs.</title>
        <authorList>
            <person name="Yin C."/>
            <person name="Xiong W."/>
            <person name="Liang R."/>
        </authorList>
    </citation>
    <scope>NUCLEOTIDE SEQUENCE [LARGE SCALE GENOMIC DNA]</scope>
    <source>
        <strain evidence="12 15">SJTF8</strain>
    </source>
</reference>
<proteinExistence type="inferred from homology"/>
<evidence type="ECO:0000313" key="16">
    <source>
        <dbReference type="Proteomes" id="UP001162318"/>
    </source>
</evidence>
<dbReference type="NCBIfam" id="TIGR02962">
    <property type="entry name" value="hdxy_isourate"/>
    <property type="match status" value="1"/>
</dbReference>
<reference evidence="11 14" key="1">
    <citation type="submission" date="2017-04" db="EMBL/GenBank/DDBJ databases">
        <title>Characterization, genome and methylation analysis of a phthalic acid esters degrading strain Sphingobium yanoikuyae SHJ.</title>
        <authorList>
            <person name="Feng L."/>
        </authorList>
    </citation>
    <scope>NUCLEOTIDE SEQUENCE [LARGE SCALE GENOMIC DNA]</scope>
    <source>
        <strain evidence="11 14">SHJ</strain>
    </source>
</reference>
<dbReference type="InterPro" id="IPR023416">
    <property type="entry name" value="Transthyretin/HIU_hydrolase_d"/>
</dbReference>
<feature type="binding site" evidence="7">
    <location>
        <position position="130"/>
    </location>
    <ligand>
        <name>substrate</name>
    </ligand>
</feature>
<evidence type="ECO:0000256" key="2">
    <source>
        <dbReference type="ARBA" id="ARBA00002704"/>
    </source>
</evidence>
<accession>A0A085K4E3</accession>
<comment type="catalytic activity">
    <reaction evidence="1 8">
        <text>5-hydroxyisourate + H2O = 5-hydroxy-2-oxo-4-ureido-2,5-dihydro-1H-imidazole-5-carboxylate + H(+)</text>
        <dbReference type="Rhea" id="RHEA:23736"/>
        <dbReference type="ChEBI" id="CHEBI:15377"/>
        <dbReference type="ChEBI" id="CHEBI:15378"/>
        <dbReference type="ChEBI" id="CHEBI:18072"/>
        <dbReference type="ChEBI" id="CHEBI:58639"/>
        <dbReference type="EC" id="3.5.2.17"/>
    </reaction>
</comment>
<dbReference type="SMART" id="SM00095">
    <property type="entry name" value="TR_THY"/>
    <property type="match status" value="1"/>
</dbReference>
<dbReference type="EMBL" id="CP020925">
    <property type="protein sequence ID" value="ATP17241.1"/>
    <property type="molecule type" value="Genomic_DNA"/>
</dbReference>
<keyword evidence="5 8" id="KW-0659">Purine metabolism</keyword>
<dbReference type="PROSITE" id="PS00769">
    <property type="entry name" value="TRANSTHYRETIN_2"/>
    <property type="match status" value="1"/>
</dbReference>
<dbReference type="AlphaFoldDB" id="A0A085K4E3"/>
<dbReference type="InterPro" id="IPR036817">
    <property type="entry name" value="Transthyretin/HIU_hydrolase_sf"/>
</dbReference>
<dbReference type="InterPro" id="IPR014306">
    <property type="entry name" value="Hydroxyisourate_hydrolase"/>
</dbReference>
<feature type="domain" description="Transthyretin/hydroxyisourate hydrolase" evidence="10">
    <location>
        <begin position="20"/>
        <end position="133"/>
    </location>
</feature>
<dbReference type="RefSeq" id="WP_004209641.1">
    <property type="nucleotide sequence ID" value="NZ_CAIGKD010000014.1"/>
</dbReference>
<dbReference type="GO" id="GO:0033971">
    <property type="term" value="F:hydroxyisourate hydrolase activity"/>
    <property type="evidence" value="ECO:0007669"/>
    <property type="project" value="UniProtKB-EC"/>
</dbReference>
<dbReference type="PANTHER" id="PTHR10395:SF7">
    <property type="entry name" value="5-HYDROXYISOURATE HYDROLASE"/>
    <property type="match status" value="1"/>
</dbReference>
<gene>
    <name evidence="13" type="primary">uraH</name>
    <name evidence="11" type="ORF">BV87_01780</name>
    <name evidence="12" type="ORF">EBF16_19905</name>
    <name evidence="13" type="ORF">N5J77_16745</name>
</gene>
<dbReference type="Pfam" id="PF00576">
    <property type="entry name" value="Transthyretin"/>
    <property type="match status" value="1"/>
</dbReference>
<feature type="binding site" evidence="7">
    <location>
        <position position="28"/>
    </location>
    <ligand>
        <name>substrate</name>
    </ligand>
</feature>
<dbReference type="PRINTS" id="PR00189">
    <property type="entry name" value="TRNSTHYRETIN"/>
</dbReference>
<evidence type="ECO:0000256" key="9">
    <source>
        <dbReference type="SAM" id="SignalP"/>
    </source>
</evidence>
<comment type="subunit">
    <text evidence="4 8">Homotetramer.</text>
</comment>
<dbReference type="Proteomes" id="UP000280708">
    <property type="component" value="Chromosome"/>
</dbReference>
<evidence type="ECO:0000313" key="15">
    <source>
        <dbReference type="Proteomes" id="UP000280708"/>
    </source>
</evidence>
<feature type="binding site" evidence="7">
    <location>
        <position position="67"/>
    </location>
    <ligand>
        <name>substrate</name>
    </ligand>
</feature>
<evidence type="ECO:0000313" key="13">
    <source>
        <dbReference type="EMBL" id="MDH2132777.1"/>
    </source>
</evidence>
<feature type="chain" id="PRO_5015029075" description="5-hydroxyisourate hydrolase" evidence="9">
    <location>
        <begin position="23"/>
        <end position="133"/>
    </location>
</feature>
<dbReference type="Gene3D" id="2.60.40.180">
    <property type="entry name" value="Transthyretin/hydroxyisourate hydrolase domain"/>
    <property type="match status" value="1"/>
</dbReference>
<evidence type="ECO:0000256" key="3">
    <source>
        <dbReference type="ARBA" id="ARBA00009850"/>
    </source>
</evidence>
<evidence type="ECO:0000259" key="10">
    <source>
        <dbReference type="SMART" id="SM00095"/>
    </source>
</evidence>
<name>A0A085K4E3_SPHYA</name>
<keyword evidence="6 8" id="KW-0378">Hydrolase</keyword>
<dbReference type="SUPFAM" id="SSF49472">
    <property type="entry name" value="Transthyretin (synonym: prealbumin)"/>
    <property type="match status" value="1"/>
</dbReference>
<evidence type="ECO:0000313" key="12">
    <source>
        <dbReference type="EMBL" id="AYO78950.1"/>
    </source>
</evidence>
<dbReference type="InterPro" id="IPR000895">
    <property type="entry name" value="Transthyretin/HIU_hydrolase"/>
</dbReference>
<sequence length="133" mass="14330">MKLATLAVFASIYGCSVFPATAAEISTHVLDLARGTGGKGVPVALSKRSADGVWQQVAKSTTDANGRVRSFDDGGLFDTGVYRLEFDMSKYPDASANPFFPEIVLTFRVADKEGHYHVPVVVSPYGYSTYRGN</sequence>
<organism evidence="13 16">
    <name type="scientific">Sphingobium yanoikuyae</name>
    <name type="common">Sphingomonas yanoikuyae</name>
    <dbReference type="NCBI Taxonomy" id="13690"/>
    <lineage>
        <taxon>Bacteria</taxon>
        <taxon>Pseudomonadati</taxon>
        <taxon>Pseudomonadota</taxon>
        <taxon>Alphaproteobacteria</taxon>
        <taxon>Sphingomonadales</taxon>
        <taxon>Sphingomonadaceae</taxon>
        <taxon>Sphingobium</taxon>
    </lineage>
</organism>
<dbReference type="EMBL" id="JAOCKX010000024">
    <property type="protein sequence ID" value="MDH2132777.1"/>
    <property type="molecule type" value="Genomic_DNA"/>
</dbReference>
<comment type="function">
    <text evidence="2">Catalyzes the hydrolysis of 5-hydroxyisourate (HIU) to 2-oxo-4-hydroxy-4-carboxy-5-ureidoimidazoline (OHCU).</text>
</comment>
<feature type="signal peptide" evidence="9">
    <location>
        <begin position="1"/>
        <end position="22"/>
    </location>
</feature>
<dbReference type="EMBL" id="CP033230">
    <property type="protein sequence ID" value="AYO78950.1"/>
    <property type="molecule type" value="Genomic_DNA"/>
</dbReference>
<evidence type="ECO:0000256" key="8">
    <source>
        <dbReference type="RuleBase" id="RU361270"/>
    </source>
</evidence>
<evidence type="ECO:0000256" key="7">
    <source>
        <dbReference type="PIRSR" id="PIRSR600895-51"/>
    </source>
</evidence>
<evidence type="ECO:0000256" key="4">
    <source>
        <dbReference type="ARBA" id="ARBA00011881"/>
    </source>
</evidence>
<dbReference type="Proteomes" id="UP001162318">
    <property type="component" value="Unassembled WGS sequence"/>
</dbReference>
<dbReference type="EC" id="3.5.2.17" evidence="8"/>
<evidence type="ECO:0000256" key="5">
    <source>
        <dbReference type="ARBA" id="ARBA00022631"/>
    </source>
</evidence>
<dbReference type="GO" id="GO:0006144">
    <property type="term" value="P:purine nucleobase metabolic process"/>
    <property type="evidence" value="ECO:0007669"/>
    <property type="project" value="UniProtKB-KW"/>
</dbReference>
<dbReference type="InterPro" id="IPR023419">
    <property type="entry name" value="Transthyretin_CS"/>
</dbReference>
<comment type="similarity">
    <text evidence="3 8">Belongs to the transthyretin family. 5-hydroxyisourate hydrolase subfamily.</text>
</comment>
<dbReference type="PROSITE" id="PS51257">
    <property type="entry name" value="PROKAR_LIPOPROTEIN"/>
    <property type="match status" value="1"/>
</dbReference>
<reference evidence="13" key="3">
    <citation type="submission" date="2022-09" db="EMBL/GenBank/DDBJ databases">
        <title>Intensive care unit water sources are persistently colonized with multi-drug resistant bacteria and are the site of extensive horizontal gene transfer of antibiotic resistance genes.</title>
        <authorList>
            <person name="Diorio-Toth L."/>
        </authorList>
    </citation>
    <scope>NUCLEOTIDE SEQUENCE</scope>
    <source>
        <strain evidence="13">GD03659</strain>
    </source>
</reference>
<evidence type="ECO:0000313" key="14">
    <source>
        <dbReference type="Proteomes" id="UP000037029"/>
    </source>
</evidence>
<protein>
    <recommendedName>
        <fullName evidence="8">5-hydroxyisourate hydrolase</fullName>
        <shortName evidence="8">HIU hydrolase</shortName>
        <shortName evidence="8">HIUHase</shortName>
        <ecNumber evidence="8">3.5.2.17</ecNumber>
    </recommendedName>
</protein>
<dbReference type="CDD" id="cd05822">
    <property type="entry name" value="TLP_HIUase"/>
    <property type="match status" value="1"/>
</dbReference>
<dbReference type="PANTHER" id="PTHR10395">
    <property type="entry name" value="URICASE AND TRANSTHYRETIN-RELATED"/>
    <property type="match status" value="1"/>
</dbReference>
<evidence type="ECO:0000313" key="11">
    <source>
        <dbReference type="EMBL" id="ATP17241.1"/>
    </source>
</evidence>
<dbReference type="Proteomes" id="UP000037029">
    <property type="component" value="Chromosome"/>
</dbReference>
<evidence type="ECO:0000256" key="1">
    <source>
        <dbReference type="ARBA" id="ARBA00001043"/>
    </source>
</evidence>
<keyword evidence="9" id="KW-0732">Signal</keyword>